<evidence type="ECO:0000256" key="1">
    <source>
        <dbReference type="ARBA" id="ARBA00004141"/>
    </source>
</evidence>
<evidence type="ECO:0000256" key="2">
    <source>
        <dbReference type="ARBA" id="ARBA00006948"/>
    </source>
</evidence>
<dbReference type="GO" id="GO:0016020">
    <property type="term" value="C:membrane"/>
    <property type="evidence" value="ECO:0007669"/>
    <property type="project" value="UniProtKB-SubCell"/>
</dbReference>
<evidence type="ECO:0000256" key="5">
    <source>
        <dbReference type="ARBA" id="ARBA00023136"/>
    </source>
</evidence>
<comment type="caution">
    <text evidence="7">The sequence shown here is derived from an EMBL/GenBank/DDBJ whole genome shotgun (WGS) entry which is preliminary data.</text>
</comment>
<name>A0AAV6GUA6_9TELE</name>
<organism evidence="7 8">
    <name type="scientific">Alosa alosa</name>
    <name type="common">allis shad</name>
    <dbReference type="NCBI Taxonomy" id="278164"/>
    <lineage>
        <taxon>Eukaryota</taxon>
        <taxon>Metazoa</taxon>
        <taxon>Chordata</taxon>
        <taxon>Craniata</taxon>
        <taxon>Vertebrata</taxon>
        <taxon>Euteleostomi</taxon>
        <taxon>Actinopterygii</taxon>
        <taxon>Neopterygii</taxon>
        <taxon>Teleostei</taxon>
        <taxon>Clupei</taxon>
        <taxon>Clupeiformes</taxon>
        <taxon>Clupeoidei</taxon>
        <taxon>Clupeidae</taxon>
        <taxon>Alosa</taxon>
    </lineage>
</organism>
<feature type="transmembrane region" description="Helical" evidence="6">
    <location>
        <begin position="99"/>
        <end position="122"/>
    </location>
</feature>
<sequence>MSRLLAKYRCCVYERKRGYFYSYAYSNWKLEEREKGPSSGETTRVTVTMGSFKGHILPGSFFLIAGLWWAGKYSLWYATRRNKSAGAGRLATRAMQRRMEILEGAVVLSFSLIGILAEQFVASGPRFHLFDPTQQQWAQLMIWQHSTMYLFFALSGATTLAIHVTDVAPLALDRLMLAIAFFNEGFLFMYHLHGRDMLDVHVHQLLLSQRVLAR</sequence>
<dbReference type="InterPro" id="IPR006904">
    <property type="entry name" value="DUF716"/>
</dbReference>
<dbReference type="InterPro" id="IPR042127">
    <property type="entry name" value="TMEM45"/>
</dbReference>
<evidence type="ECO:0000313" key="8">
    <source>
        <dbReference type="Proteomes" id="UP000823561"/>
    </source>
</evidence>
<reference evidence="7" key="1">
    <citation type="submission" date="2020-10" db="EMBL/GenBank/DDBJ databases">
        <title>Chromosome-scale genome assembly of the Allis shad, Alosa alosa.</title>
        <authorList>
            <person name="Margot Z."/>
            <person name="Christophe K."/>
            <person name="Cabau C."/>
            <person name="Louis A."/>
            <person name="Berthelot C."/>
            <person name="Parey E."/>
            <person name="Roest Crollius H."/>
            <person name="Montfort J."/>
            <person name="Robinson-Rechavi M."/>
            <person name="Bucao C."/>
            <person name="Bouchez O."/>
            <person name="Gislard M."/>
            <person name="Lluch J."/>
            <person name="Milhes M."/>
            <person name="Lampietro C."/>
            <person name="Lopez Roques C."/>
            <person name="Donnadieu C."/>
            <person name="Braasch I."/>
            <person name="Desvignes T."/>
            <person name="Postlethwait J."/>
            <person name="Bobe J."/>
            <person name="Guiguen Y."/>
        </authorList>
    </citation>
    <scope>NUCLEOTIDE SEQUENCE</scope>
    <source>
        <strain evidence="7">M-15738</strain>
        <tissue evidence="7">Blood</tissue>
    </source>
</reference>
<evidence type="ECO:0000256" key="3">
    <source>
        <dbReference type="ARBA" id="ARBA00022692"/>
    </source>
</evidence>
<gene>
    <name evidence="7" type="ORF">AALO_G00132320</name>
</gene>
<feature type="transmembrane region" description="Helical" evidence="6">
    <location>
        <begin position="142"/>
        <end position="163"/>
    </location>
</feature>
<dbReference type="PANTHER" id="PTHR16007:SF21">
    <property type="entry name" value="TRANSMEMBRANE PROTEIN 45A"/>
    <property type="match status" value="1"/>
</dbReference>
<proteinExistence type="inferred from homology"/>
<keyword evidence="8" id="KW-1185">Reference proteome</keyword>
<dbReference type="PANTHER" id="PTHR16007">
    <property type="entry name" value="EPIDIDYMAL MEMBRANE PROTEIN E9-RELATED"/>
    <property type="match status" value="1"/>
</dbReference>
<evidence type="ECO:0000256" key="4">
    <source>
        <dbReference type="ARBA" id="ARBA00022989"/>
    </source>
</evidence>
<evidence type="ECO:0000256" key="6">
    <source>
        <dbReference type="SAM" id="Phobius"/>
    </source>
</evidence>
<feature type="transmembrane region" description="Helical" evidence="6">
    <location>
        <begin position="56"/>
        <end position="78"/>
    </location>
</feature>
<keyword evidence="5 6" id="KW-0472">Membrane</keyword>
<accession>A0AAV6GUA6</accession>
<dbReference type="Pfam" id="PF04819">
    <property type="entry name" value="DUF716"/>
    <property type="match status" value="1"/>
</dbReference>
<dbReference type="EMBL" id="JADWDJ010000009">
    <property type="protein sequence ID" value="KAG5276461.1"/>
    <property type="molecule type" value="Genomic_DNA"/>
</dbReference>
<dbReference type="Proteomes" id="UP000823561">
    <property type="component" value="Chromosome 9"/>
</dbReference>
<dbReference type="AlphaFoldDB" id="A0AAV6GUA6"/>
<keyword evidence="4 6" id="KW-1133">Transmembrane helix</keyword>
<comment type="similarity">
    <text evidence="2">Belongs to the TMEM45 family.</text>
</comment>
<evidence type="ECO:0000313" key="7">
    <source>
        <dbReference type="EMBL" id="KAG5276461.1"/>
    </source>
</evidence>
<feature type="transmembrane region" description="Helical" evidence="6">
    <location>
        <begin position="175"/>
        <end position="192"/>
    </location>
</feature>
<keyword evidence="3 6" id="KW-0812">Transmembrane</keyword>
<protein>
    <submittedName>
        <fullName evidence="7">Uncharacterized protein</fullName>
    </submittedName>
</protein>
<comment type="subcellular location">
    <subcellularLocation>
        <location evidence="1">Membrane</location>
        <topology evidence="1">Multi-pass membrane protein</topology>
    </subcellularLocation>
</comment>